<dbReference type="InterPro" id="IPR056077">
    <property type="entry name" value="DUF7660"/>
</dbReference>
<dbReference type="Proteomes" id="UP000192761">
    <property type="component" value="Unassembled WGS sequence"/>
</dbReference>
<evidence type="ECO:0000313" key="2">
    <source>
        <dbReference type="EMBL" id="SMC19579.1"/>
    </source>
</evidence>
<dbReference type="EMBL" id="FWXD01000003">
    <property type="protein sequence ID" value="SMC19579.1"/>
    <property type="molecule type" value="Genomic_DNA"/>
</dbReference>
<sequence>MTTEAQTGSAPVGTLYELLQNVTDATSFLIFAHALQQDHAQRGEHWSAQNIADYLAAALDWADSTHLGKTQGLNDAPPWKRFAMFLYYGRSYP</sequence>
<reference evidence="2 3" key="1">
    <citation type="submission" date="2017-04" db="EMBL/GenBank/DDBJ databases">
        <authorList>
            <person name="Afonso C.L."/>
            <person name="Miller P.J."/>
            <person name="Scott M.A."/>
            <person name="Spackman E."/>
            <person name="Goraichik I."/>
            <person name="Dimitrov K.M."/>
            <person name="Suarez D.L."/>
            <person name="Swayne D.E."/>
        </authorList>
    </citation>
    <scope>NUCLEOTIDE SEQUENCE [LARGE SCALE GENOMIC DNA]</scope>
    <source>
        <strain evidence="2 3">DSM 23236</strain>
    </source>
</reference>
<accession>A0A1W1X6I9</accession>
<dbReference type="AlphaFoldDB" id="A0A1W1X6I9"/>
<dbReference type="Pfam" id="PF24693">
    <property type="entry name" value="DUF7660"/>
    <property type="match status" value="1"/>
</dbReference>
<evidence type="ECO:0000313" key="3">
    <source>
        <dbReference type="Proteomes" id="UP000192761"/>
    </source>
</evidence>
<proteinExistence type="predicted"/>
<dbReference type="OrthoDB" id="2628285at2"/>
<gene>
    <name evidence="2" type="ORF">SAMN02745857_00741</name>
</gene>
<keyword evidence="3" id="KW-1185">Reference proteome</keyword>
<dbReference type="RefSeq" id="WP_084089193.1">
    <property type="nucleotide sequence ID" value="NZ_FWXD01000003.1"/>
</dbReference>
<feature type="domain" description="DUF7660" evidence="1">
    <location>
        <begin position="27"/>
        <end position="92"/>
    </location>
</feature>
<name>A0A1W1X6I9_9NEIS</name>
<protein>
    <recommendedName>
        <fullName evidence="1">DUF7660 domain-containing protein</fullName>
    </recommendedName>
</protein>
<evidence type="ECO:0000259" key="1">
    <source>
        <dbReference type="Pfam" id="PF24693"/>
    </source>
</evidence>
<organism evidence="2 3">
    <name type="scientific">Andreprevotia lacus DSM 23236</name>
    <dbReference type="NCBI Taxonomy" id="1121001"/>
    <lineage>
        <taxon>Bacteria</taxon>
        <taxon>Pseudomonadati</taxon>
        <taxon>Pseudomonadota</taxon>
        <taxon>Betaproteobacteria</taxon>
        <taxon>Neisseriales</taxon>
        <taxon>Chitinibacteraceae</taxon>
        <taxon>Andreprevotia</taxon>
    </lineage>
</organism>
<dbReference type="STRING" id="1121001.SAMN02745857_00741"/>